<gene>
    <name evidence="6" type="primary">LOC107220090</name>
</gene>
<sequence length="478" mass="51905">MAAALKRVACLTRTLTASWPARCQASKSYFTYSMEPGMPIPDKQPVWTSTADEAMEKACIKSDDLVFAQGAAATPLELLRALTNYGVCQNLENVKIVHMHLEGEAPFAQPEVAKHFRSMSVFMGGNVRAAVNEGRADSIPIFLHEIPKLFMQKILRPRAALIHVSAPDSRGYCSLGTSVDSVRSALVNSEIIIAQVNKHMPRTFGDALIHQSHFDYAVEHHTPLPTHGGKPPSKVESQIGQLIADNLVENGATLQMGIGSIPDAVLSALKGHKDLGVHSEMFSDGVVDLVNTGCITNNKKVRHQGRIVGSFCVGTQKLYDFMHNNPFIEMLVVNYVNDPHIVSLQPKMTAINSCIEVDITGQVCSDSIGTRMYSGFGGQVDFIRGAAMGKDGMGKAIIALPSVTNKGVSKIQPVLKLGAGVVTTRAHVRYVVTEHGIASLFGKTLRQRAHALINIAHPDHRESLEKSAFERLKCMPCP</sequence>
<reference evidence="6" key="1">
    <citation type="submission" date="2025-08" db="UniProtKB">
        <authorList>
            <consortium name="RefSeq"/>
        </authorList>
    </citation>
    <scope>IDENTIFICATION</scope>
    <source>
        <tissue evidence="6">Thorax and Abdomen</tissue>
    </source>
</reference>
<dbReference type="Gene3D" id="3.40.1080.20">
    <property type="entry name" value="Acetyl-CoA hydrolase/transferase C-terminal domain"/>
    <property type="match status" value="1"/>
</dbReference>
<comment type="similarity">
    <text evidence="1">Belongs to the acetyl-CoA hydrolase/transferase family.</text>
</comment>
<dbReference type="Pfam" id="PF13336">
    <property type="entry name" value="AcetylCoA_hyd_C"/>
    <property type="match status" value="1"/>
</dbReference>
<dbReference type="InParanoid" id="A0A6J0BJN1"/>
<dbReference type="GO" id="GO:0005739">
    <property type="term" value="C:mitochondrion"/>
    <property type="evidence" value="ECO:0007669"/>
    <property type="project" value="TreeGrafter"/>
</dbReference>
<dbReference type="Gene3D" id="3.30.750.70">
    <property type="entry name" value="4-hydroxybutyrate coenzyme like domains"/>
    <property type="match status" value="1"/>
</dbReference>
<feature type="domain" description="Acetyl-CoA hydrolase/transferase N-terminal" evidence="3">
    <location>
        <begin position="59"/>
        <end position="221"/>
    </location>
</feature>
<feature type="domain" description="Acetyl-CoA hydrolase/transferase C-terminal" evidence="4">
    <location>
        <begin position="314"/>
        <end position="468"/>
    </location>
</feature>
<dbReference type="Pfam" id="PF02550">
    <property type="entry name" value="AcetylCoA_hydro"/>
    <property type="match status" value="1"/>
</dbReference>
<evidence type="ECO:0000259" key="3">
    <source>
        <dbReference type="Pfam" id="PF02550"/>
    </source>
</evidence>
<dbReference type="SUPFAM" id="SSF100950">
    <property type="entry name" value="NagB/RpiA/CoA transferase-like"/>
    <property type="match status" value="2"/>
</dbReference>
<dbReference type="OrthoDB" id="10250396at2759"/>
<protein>
    <submittedName>
        <fullName evidence="6">4-hydroxybutyrate coenzyme A transferase</fullName>
    </submittedName>
</protein>
<dbReference type="GO" id="GO:0006083">
    <property type="term" value="P:acetate metabolic process"/>
    <property type="evidence" value="ECO:0007669"/>
    <property type="project" value="InterPro"/>
</dbReference>
<evidence type="ECO:0000259" key="4">
    <source>
        <dbReference type="Pfam" id="PF13336"/>
    </source>
</evidence>
<dbReference type="Proteomes" id="UP000829291">
    <property type="component" value="Chromosome 3"/>
</dbReference>
<dbReference type="PANTHER" id="PTHR21432:SF20">
    <property type="entry name" value="ACETYL-COA HYDROLASE"/>
    <property type="match status" value="1"/>
</dbReference>
<dbReference type="GeneID" id="107220090"/>
<dbReference type="FunFam" id="3.40.1080.20:FF:000002">
    <property type="entry name" value="Acetyl-CoA hydrolase/transferase"/>
    <property type="match status" value="1"/>
</dbReference>
<dbReference type="InterPro" id="IPR046433">
    <property type="entry name" value="ActCoA_hydro"/>
</dbReference>
<dbReference type="PANTHER" id="PTHR21432">
    <property type="entry name" value="ACETYL-COA HYDROLASE-RELATED"/>
    <property type="match status" value="1"/>
</dbReference>
<dbReference type="InterPro" id="IPR003702">
    <property type="entry name" value="ActCoA_hydro_N"/>
</dbReference>
<evidence type="ECO:0000313" key="5">
    <source>
        <dbReference type="Proteomes" id="UP000829291"/>
    </source>
</evidence>
<dbReference type="RefSeq" id="XP_015514008.1">
    <property type="nucleotide sequence ID" value="XM_015658522.2"/>
</dbReference>
<dbReference type="AlphaFoldDB" id="A0A6J0BJN1"/>
<name>A0A6J0BJN1_NEOLC</name>
<dbReference type="GO" id="GO:0008775">
    <property type="term" value="F:acetate CoA-transferase activity"/>
    <property type="evidence" value="ECO:0007669"/>
    <property type="project" value="InterPro"/>
</dbReference>
<accession>A0A6J0BJN1</accession>
<organism evidence="6">
    <name type="scientific">Neodiprion lecontei</name>
    <name type="common">Redheaded pine sawfly</name>
    <dbReference type="NCBI Taxonomy" id="441921"/>
    <lineage>
        <taxon>Eukaryota</taxon>
        <taxon>Metazoa</taxon>
        <taxon>Ecdysozoa</taxon>
        <taxon>Arthropoda</taxon>
        <taxon>Hexapoda</taxon>
        <taxon>Insecta</taxon>
        <taxon>Pterygota</taxon>
        <taxon>Neoptera</taxon>
        <taxon>Endopterygota</taxon>
        <taxon>Hymenoptera</taxon>
        <taxon>Tenthredinoidea</taxon>
        <taxon>Diprionidae</taxon>
        <taxon>Diprioninae</taxon>
        <taxon>Neodiprion</taxon>
    </lineage>
</organism>
<dbReference type="FunCoup" id="A0A6J0BJN1">
    <property type="interactions" value="542"/>
</dbReference>
<evidence type="ECO:0000256" key="1">
    <source>
        <dbReference type="ARBA" id="ARBA00009632"/>
    </source>
</evidence>
<keyword evidence="5" id="KW-1185">Reference proteome</keyword>
<dbReference type="KEGG" id="nlo:107220090"/>
<keyword evidence="2 6" id="KW-0808">Transferase</keyword>
<evidence type="ECO:0000313" key="6">
    <source>
        <dbReference type="RefSeq" id="XP_015514008.1"/>
    </source>
</evidence>
<dbReference type="InterPro" id="IPR026888">
    <property type="entry name" value="AcetylCoA_hyd_C"/>
</dbReference>
<evidence type="ECO:0000256" key="2">
    <source>
        <dbReference type="ARBA" id="ARBA00022679"/>
    </source>
</evidence>
<dbReference type="Gene3D" id="3.40.1080.10">
    <property type="entry name" value="Glutaconate Coenzyme A-transferase"/>
    <property type="match status" value="1"/>
</dbReference>
<proteinExistence type="inferred from homology"/>
<dbReference type="InterPro" id="IPR037171">
    <property type="entry name" value="NagB/RpiA_transferase-like"/>
</dbReference>
<dbReference type="InterPro" id="IPR038460">
    <property type="entry name" value="AcetylCoA_hyd_C_sf"/>
</dbReference>